<organism evidence="4 5">
    <name type="scientific">Nocardia cyriacigeorgica</name>
    <dbReference type="NCBI Taxonomy" id="135487"/>
    <lineage>
        <taxon>Bacteria</taxon>
        <taxon>Bacillati</taxon>
        <taxon>Actinomycetota</taxon>
        <taxon>Actinomycetes</taxon>
        <taxon>Mycobacteriales</taxon>
        <taxon>Nocardiaceae</taxon>
        <taxon>Nocardia</taxon>
    </lineage>
</organism>
<dbReference type="GO" id="GO:0018669">
    <property type="term" value="F:3-hydroxybenzoate 6-monooxygenase activity"/>
    <property type="evidence" value="ECO:0007669"/>
    <property type="project" value="UniProtKB-EC"/>
</dbReference>
<dbReference type="Gene3D" id="3.50.50.60">
    <property type="entry name" value="FAD/NAD(P)-binding domain"/>
    <property type="match status" value="1"/>
</dbReference>
<dbReference type="PRINTS" id="PR00420">
    <property type="entry name" value="RNGMNOXGNASE"/>
</dbReference>
<keyword evidence="2" id="KW-0503">Monooxygenase</keyword>
<dbReference type="InterPro" id="IPR002938">
    <property type="entry name" value="FAD-bd"/>
</dbReference>
<reference evidence="4 5" key="1">
    <citation type="submission" date="2019-02" db="EMBL/GenBank/DDBJ databases">
        <authorList>
            <consortium name="Pathogen Informatics"/>
        </authorList>
    </citation>
    <scope>NUCLEOTIDE SEQUENCE [LARGE SCALE GENOMIC DNA]</scope>
    <source>
        <strain evidence="4 5">3012STDY6756504</strain>
    </source>
</reference>
<evidence type="ECO:0000256" key="2">
    <source>
        <dbReference type="ARBA" id="ARBA00023033"/>
    </source>
</evidence>
<dbReference type="GO" id="GO:0071949">
    <property type="term" value="F:FAD binding"/>
    <property type="evidence" value="ECO:0007669"/>
    <property type="project" value="InterPro"/>
</dbReference>
<keyword evidence="1 4" id="KW-0560">Oxidoreductase</keyword>
<gene>
    <name evidence="4" type="primary">xlnD_2</name>
    <name evidence="4" type="ORF">NCTC10797_00790</name>
</gene>
<dbReference type="PANTHER" id="PTHR13789:SF309">
    <property type="entry name" value="PUTATIVE (AFU_ORTHOLOGUE AFUA_6G14510)-RELATED"/>
    <property type="match status" value="1"/>
</dbReference>
<proteinExistence type="predicted"/>
<dbReference type="SUPFAM" id="SSF51905">
    <property type="entry name" value="FAD/NAD(P)-binding domain"/>
    <property type="match status" value="1"/>
</dbReference>
<dbReference type="InterPro" id="IPR036188">
    <property type="entry name" value="FAD/NAD-bd_sf"/>
</dbReference>
<dbReference type="AlphaFoldDB" id="A0A4U8VYI0"/>
<evidence type="ECO:0000313" key="4">
    <source>
        <dbReference type="EMBL" id="VFA97034.1"/>
    </source>
</evidence>
<feature type="domain" description="FAD-binding" evidence="3">
    <location>
        <begin position="11"/>
        <end position="342"/>
    </location>
</feature>
<sequence length="386" mass="41051">MTGTTHDGRRAIIVGAGIGGLATAIALARRGWQVQILERAAEIGEAGSGLTVWANGLRALDVLGVGAQVRARAMADTDAGIRDPTGRWLARTDTDELARRFGEVVMIPRTDLFEILREALPPDSVRLGCAVTEVGHLEGGVEVVHTGGVATGDLVVGADGIHSAVRQAVFSGAPEPRYAGYTAWRMITAHPVPALHDGGQTWGRGERFGVIALPDDRVYLFGVADSAQGLRGPEGEYAEVRRRFGTWHDPIPALLDAVDPATVLRHDIYELPPLSSYVLGRVALLGDAAHAMTPNMGQGANQGLEDAVTLAAVLDRTDSVPAALAEYDRVRRPRTQDIARRSHRIGVLAQLSSAPAVLLRDTVLRLTPGRAMLGSFAPALTWQPPV</sequence>
<accession>A0A4U8VYI0</accession>
<dbReference type="PANTHER" id="PTHR13789">
    <property type="entry name" value="MONOOXYGENASE"/>
    <property type="match status" value="1"/>
</dbReference>
<dbReference type="Proteomes" id="UP000290439">
    <property type="component" value="Chromosome"/>
</dbReference>
<evidence type="ECO:0000256" key="1">
    <source>
        <dbReference type="ARBA" id="ARBA00023002"/>
    </source>
</evidence>
<evidence type="ECO:0000313" key="5">
    <source>
        <dbReference type="Proteomes" id="UP000290439"/>
    </source>
</evidence>
<dbReference type="EC" id="1.14.13.24" evidence="4"/>
<evidence type="ECO:0000259" key="3">
    <source>
        <dbReference type="Pfam" id="PF01494"/>
    </source>
</evidence>
<name>A0A4U8VYI0_9NOCA</name>
<dbReference type="Pfam" id="PF01494">
    <property type="entry name" value="FAD_binding_3"/>
    <property type="match status" value="1"/>
</dbReference>
<dbReference type="RefSeq" id="WP_130916024.1">
    <property type="nucleotide sequence ID" value="NZ_JADLPI010000014.1"/>
</dbReference>
<dbReference type="InterPro" id="IPR050493">
    <property type="entry name" value="FAD-dep_Monooxygenase_BioMet"/>
</dbReference>
<protein>
    <submittedName>
        <fullName evidence="4">3-hydroxybenzoate 6-hydroxylase 1</fullName>
        <ecNumber evidence="4">1.14.13.24</ecNumber>
    </submittedName>
</protein>
<dbReference type="EMBL" id="LR215973">
    <property type="protein sequence ID" value="VFA97034.1"/>
    <property type="molecule type" value="Genomic_DNA"/>
</dbReference>